<dbReference type="CDD" id="cd02850">
    <property type="entry name" value="E_set_Cellulase_N"/>
    <property type="match status" value="1"/>
</dbReference>
<dbReference type="Proteomes" id="UP001216595">
    <property type="component" value="Unassembled WGS sequence"/>
</dbReference>
<evidence type="ECO:0000313" key="9">
    <source>
        <dbReference type="Proteomes" id="UP001216595"/>
    </source>
</evidence>
<dbReference type="SUPFAM" id="SSF48208">
    <property type="entry name" value="Six-hairpin glycosidases"/>
    <property type="match status" value="1"/>
</dbReference>
<dbReference type="Gene3D" id="1.50.10.10">
    <property type="match status" value="1"/>
</dbReference>
<protein>
    <submittedName>
        <fullName evidence="8">Glycoside hydrolase family 9 protein</fullName>
    </submittedName>
</protein>
<dbReference type="Gene3D" id="2.60.40.10">
    <property type="entry name" value="Immunoglobulins"/>
    <property type="match status" value="1"/>
</dbReference>
<keyword evidence="2 8" id="KW-0378">Hydrolase</keyword>
<dbReference type="Pfam" id="PF00759">
    <property type="entry name" value="Glyco_hydro_9"/>
    <property type="match status" value="1"/>
</dbReference>
<dbReference type="PANTHER" id="PTHR22298">
    <property type="entry name" value="ENDO-1,4-BETA-GLUCANASE"/>
    <property type="match status" value="1"/>
</dbReference>
<dbReference type="RefSeq" id="WP_272741687.1">
    <property type="nucleotide sequence ID" value="NZ_JAQQKW010000006.1"/>
</dbReference>
<proteinExistence type="inferred from homology"/>
<feature type="domain" description="Glycoside hydrolase family 9" evidence="6">
    <location>
        <begin position="182"/>
        <end position="669"/>
    </location>
</feature>
<keyword evidence="3" id="KW-0119">Carbohydrate metabolism</keyword>
<dbReference type="InterPro" id="IPR013783">
    <property type="entry name" value="Ig-like_fold"/>
</dbReference>
<gene>
    <name evidence="8" type="ORF">PQU94_11915</name>
</gene>
<evidence type="ECO:0000256" key="3">
    <source>
        <dbReference type="ARBA" id="ARBA00023277"/>
    </source>
</evidence>
<dbReference type="InterPro" id="IPR001701">
    <property type="entry name" value="Glyco_hydro_9"/>
</dbReference>
<evidence type="ECO:0000256" key="2">
    <source>
        <dbReference type="ARBA" id="ARBA00022801"/>
    </source>
</evidence>
<reference evidence="8 9" key="1">
    <citation type="submission" date="2023-01" db="EMBL/GenBank/DDBJ databases">
        <title>Novel species of the genus Asticcacaulis isolated from rivers.</title>
        <authorList>
            <person name="Lu H."/>
        </authorList>
    </citation>
    <scope>NUCLEOTIDE SEQUENCE [LARGE SCALE GENOMIC DNA]</scope>
    <source>
        <strain evidence="8 9">DXS10W</strain>
    </source>
</reference>
<dbReference type="SUPFAM" id="SSF81296">
    <property type="entry name" value="E set domains"/>
    <property type="match status" value="1"/>
</dbReference>
<comment type="caution">
    <text evidence="8">The sequence shown here is derived from an EMBL/GenBank/DDBJ whole genome shotgun (WGS) entry which is preliminary data.</text>
</comment>
<dbReference type="EMBL" id="JAQQKW010000006">
    <property type="protein sequence ID" value="MDC7694987.1"/>
    <property type="molecule type" value="Genomic_DNA"/>
</dbReference>
<keyword evidence="5" id="KW-0624">Polysaccharide degradation</keyword>
<evidence type="ECO:0000313" key="8">
    <source>
        <dbReference type="EMBL" id="MDC7694987.1"/>
    </source>
</evidence>
<name>A0ABT5IFL6_9CAUL</name>
<evidence type="ECO:0000256" key="5">
    <source>
        <dbReference type="ARBA" id="ARBA00023326"/>
    </source>
</evidence>
<evidence type="ECO:0000259" key="7">
    <source>
        <dbReference type="Pfam" id="PF02927"/>
    </source>
</evidence>
<evidence type="ECO:0000259" key="6">
    <source>
        <dbReference type="Pfam" id="PF00759"/>
    </source>
</evidence>
<comment type="similarity">
    <text evidence="1">Belongs to the glycosyl hydrolase 9 (cellulase E) family.</text>
</comment>
<evidence type="ECO:0000256" key="1">
    <source>
        <dbReference type="ARBA" id="ARBA00007072"/>
    </source>
</evidence>
<feature type="domain" description="Cellulase Ig-like" evidence="7">
    <location>
        <begin position="65"/>
        <end position="164"/>
    </location>
</feature>
<dbReference type="InterPro" id="IPR012341">
    <property type="entry name" value="6hp_glycosidase-like_sf"/>
</dbReference>
<evidence type="ECO:0000256" key="4">
    <source>
        <dbReference type="ARBA" id="ARBA00023295"/>
    </source>
</evidence>
<keyword evidence="4" id="KW-0326">Glycosidase</keyword>
<organism evidence="8 9">
    <name type="scientific">Asticcacaulis currens</name>
    <dbReference type="NCBI Taxonomy" id="2984210"/>
    <lineage>
        <taxon>Bacteria</taxon>
        <taxon>Pseudomonadati</taxon>
        <taxon>Pseudomonadota</taxon>
        <taxon>Alphaproteobacteria</taxon>
        <taxon>Caulobacterales</taxon>
        <taxon>Caulobacteraceae</taxon>
        <taxon>Asticcacaulis</taxon>
    </lineage>
</organism>
<dbReference type="InterPro" id="IPR004197">
    <property type="entry name" value="Cellulase_Ig-like"/>
</dbReference>
<dbReference type="InterPro" id="IPR014756">
    <property type="entry name" value="Ig_E-set"/>
</dbReference>
<dbReference type="Pfam" id="PF02927">
    <property type="entry name" value="CelD_N"/>
    <property type="match status" value="1"/>
</dbReference>
<sequence>MTTPVDSTRRRLLLAAGISLIPFGLLSCGGGGGGGGSSGGGGASSSASSATPAVLRPSTMTLGLPIVVDQFGYLPTQAKVAVIRDPQDEAVGTLSDGTQIISFDAADSFTPGTAYEVVNATTDAVVFTAAPVAWNNGATDKSSGDKVWHFDFSSVTAVGEYYIRDAQKNVRSYTFRIASDVYAAVLKAAVRYFYYQRAGQEKTVAHAGAGWADAASHVGPGQDRNARLYSDKTNAATERDVSGGWYDAGDFNKYTSWTAGYVTALLFAYAEKPSIWGDDYNIPESGNGIPDIIDEAKWGLDWLRRMQQADGSVLSIVGLSHASPPSAATGPSYYGPASTSATLNTAGAFARGARVLAGFTPFASYAADLQTRAEKAWDWAVANPNVVFNNNDSSNGSQGLGAGQQETDDRGRLLARLIAAVYLYDATGKTIYRDFVEANYGQANLIRFGNYVSPYDGGTQDALLHYATLPGVPSATANAIRTNYLNGVNAEWVRGKITTKADPYQAFIPDYVWGSNSIKANFGLLFTALNVYNLNTTHSPTDNLNAAAAYIHYMHGVNPLALCYLTNMSGLGAENSATQIFHSWFVDGSAKWDSVGTSTYGPPPGFVPGGPNQTQWDWDSRCPSVSNLCGTKRPSPPYAQPAQKSYKDFNDGWPLNSWPITEVSNGYQVAYIRLLSKFI</sequence>
<dbReference type="GO" id="GO:0016787">
    <property type="term" value="F:hydrolase activity"/>
    <property type="evidence" value="ECO:0007669"/>
    <property type="project" value="UniProtKB-KW"/>
</dbReference>
<keyword evidence="9" id="KW-1185">Reference proteome</keyword>
<accession>A0ABT5IFL6</accession>
<dbReference type="InterPro" id="IPR008928">
    <property type="entry name" value="6-hairpin_glycosidase_sf"/>
</dbReference>